<dbReference type="HOGENOM" id="CLU_2542444_0_0_1"/>
<name>E3QNY3_COLGM</name>
<sequence>MVIAQDWPSKETKAEKIWRWSCRASKGELRKRRATAAHHVPGRTLDRDRSLLSTRRISSSAHSSAAFSAFSSMPLPRLGTEAE</sequence>
<proteinExistence type="predicted"/>
<dbReference type="RefSeq" id="XP_008096591.1">
    <property type="nucleotide sequence ID" value="XM_008098400.1"/>
</dbReference>
<dbReference type="AlphaFoldDB" id="E3QNY3"/>
<evidence type="ECO:0000313" key="2">
    <source>
        <dbReference type="Proteomes" id="UP000008782"/>
    </source>
</evidence>
<dbReference type="EMBL" id="GG697363">
    <property type="protein sequence ID" value="EFQ32571.1"/>
    <property type="molecule type" value="Genomic_DNA"/>
</dbReference>
<organism evidence="2">
    <name type="scientific">Colletotrichum graminicola (strain M1.001 / M2 / FGSC 10212)</name>
    <name type="common">Maize anthracnose fungus</name>
    <name type="synonym">Glomerella graminicola</name>
    <dbReference type="NCBI Taxonomy" id="645133"/>
    <lineage>
        <taxon>Eukaryota</taxon>
        <taxon>Fungi</taxon>
        <taxon>Dikarya</taxon>
        <taxon>Ascomycota</taxon>
        <taxon>Pezizomycotina</taxon>
        <taxon>Sordariomycetes</taxon>
        <taxon>Hypocreomycetidae</taxon>
        <taxon>Glomerellales</taxon>
        <taxon>Glomerellaceae</taxon>
        <taxon>Colletotrichum</taxon>
        <taxon>Colletotrichum graminicola species complex</taxon>
    </lineage>
</organism>
<protein>
    <submittedName>
        <fullName evidence="1">Uncharacterized protein</fullName>
    </submittedName>
</protein>
<gene>
    <name evidence="1" type="ORF">GLRG_07585</name>
</gene>
<accession>E3QNY3</accession>
<keyword evidence="2" id="KW-1185">Reference proteome</keyword>
<dbReference type="Proteomes" id="UP000008782">
    <property type="component" value="Unassembled WGS sequence"/>
</dbReference>
<evidence type="ECO:0000313" key="1">
    <source>
        <dbReference type="EMBL" id="EFQ32571.1"/>
    </source>
</evidence>
<dbReference type="VEuPathDB" id="FungiDB:GLRG_07585"/>
<dbReference type="GeneID" id="24412950"/>
<reference evidence="2" key="1">
    <citation type="journal article" date="2012" name="Nat. Genet.">
        <title>Lifestyle transitions in plant pathogenic Colletotrichum fungi deciphered by genome and transcriptome analyses.</title>
        <authorList>
            <person name="O'Connell R.J."/>
            <person name="Thon M.R."/>
            <person name="Hacquard S."/>
            <person name="Amyotte S.G."/>
            <person name="Kleemann J."/>
            <person name="Torres M.F."/>
            <person name="Damm U."/>
            <person name="Buiate E.A."/>
            <person name="Epstein L."/>
            <person name="Alkan N."/>
            <person name="Altmueller J."/>
            <person name="Alvarado-Balderrama L."/>
            <person name="Bauser C.A."/>
            <person name="Becker C."/>
            <person name="Birren B.W."/>
            <person name="Chen Z."/>
            <person name="Choi J."/>
            <person name="Crouch J.A."/>
            <person name="Duvick J.P."/>
            <person name="Farman M.A."/>
            <person name="Gan P."/>
            <person name="Heiman D."/>
            <person name="Henrissat B."/>
            <person name="Howard R.J."/>
            <person name="Kabbage M."/>
            <person name="Koch C."/>
            <person name="Kracher B."/>
            <person name="Kubo Y."/>
            <person name="Law A.D."/>
            <person name="Lebrun M.-H."/>
            <person name="Lee Y.-H."/>
            <person name="Miyara I."/>
            <person name="Moore N."/>
            <person name="Neumann U."/>
            <person name="Nordstroem K."/>
            <person name="Panaccione D.G."/>
            <person name="Panstruga R."/>
            <person name="Place M."/>
            <person name="Proctor R.H."/>
            <person name="Prusky D."/>
            <person name="Rech G."/>
            <person name="Reinhardt R."/>
            <person name="Rollins J.A."/>
            <person name="Rounsley S."/>
            <person name="Schardl C.L."/>
            <person name="Schwartz D.C."/>
            <person name="Shenoy N."/>
            <person name="Shirasu K."/>
            <person name="Sikhakolli U.R."/>
            <person name="Stueber K."/>
            <person name="Sukno S.A."/>
            <person name="Sweigard J.A."/>
            <person name="Takano Y."/>
            <person name="Takahara H."/>
            <person name="Trail F."/>
            <person name="van der Does H.C."/>
            <person name="Voll L.M."/>
            <person name="Will I."/>
            <person name="Young S."/>
            <person name="Zeng Q."/>
            <person name="Zhang J."/>
            <person name="Zhou S."/>
            <person name="Dickman M.B."/>
            <person name="Schulze-Lefert P."/>
            <person name="Ver Loren van Themaat E."/>
            <person name="Ma L.-J."/>
            <person name="Vaillancourt L.J."/>
        </authorList>
    </citation>
    <scope>NUCLEOTIDE SEQUENCE [LARGE SCALE GENOMIC DNA]</scope>
    <source>
        <strain evidence="2">M1.001 / M2 / FGSC 10212</strain>
    </source>
</reference>